<dbReference type="InterPro" id="IPR018062">
    <property type="entry name" value="HTH_AraC-typ_CS"/>
</dbReference>
<evidence type="ECO:0000313" key="6">
    <source>
        <dbReference type="Proteomes" id="UP000009309"/>
    </source>
</evidence>
<evidence type="ECO:0000256" key="2">
    <source>
        <dbReference type="ARBA" id="ARBA00023125"/>
    </source>
</evidence>
<dbReference type="Gene3D" id="1.10.10.60">
    <property type="entry name" value="Homeodomain-like"/>
    <property type="match status" value="1"/>
</dbReference>
<keyword evidence="2" id="KW-0238">DNA-binding</keyword>
<dbReference type="SUPFAM" id="SSF46689">
    <property type="entry name" value="Homeodomain-like"/>
    <property type="match status" value="2"/>
</dbReference>
<gene>
    <name evidence="5" type="primary">ptlR</name>
    <name evidence="5" type="ORF">BN8_02040</name>
</gene>
<dbReference type="AlphaFoldDB" id="I2GGG5"/>
<name>I2GGG5_9BACT</name>
<dbReference type="PANTHER" id="PTHR46796:SF12">
    <property type="entry name" value="HTH-TYPE DNA-BINDING TRANSCRIPTIONAL ACTIVATOR EUTR"/>
    <property type="match status" value="1"/>
</dbReference>
<dbReference type="RefSeq" id="WP_009281574.1">
    <property type="nucleotide sequence ID" value="NZ_CAIT01000006.1"/>
</dbReference>
<dbReference type="STRING" id="1185876.BN8_02040"/>
<proteinExistence type="predicted"/>
<dbReference type="Proteomes" id="UP000009309">
    <property type="component" value="Unassembled WGS sequence"/>
</dbReference>
<keyword evidence="3" id="KW-0804">Transcription</keyword>
<evidence type="ECO:0000313" key="5">
    <source>
        <dbReference type="EMBL" id="CCH52990.1"/>
    </source>
</evidence>
<evidence type="ECO:0000256" key="1">
    <source>
        <dbReference type="ARBA" id="ARBA00023015"/>
    </source>
</evidence>
<dbReference type="PANTHER" id="PTHR46796">
    <property type="entry name" value="HTH-TYPE TRANSCRIPTIONAL ACTIVATOR RHAS-RELATED"/>
    <property type="match status" value="1"/>
</dbReference>
<dbReference type="PROSITE" id="PS00041">
    <property type="entry name" value="HTH_ARAC_FAMILY_1"/>
    <property type="match status" value="1"/>
</dbReference>
<evidence type="ECO:0000256" key="3">
    <source>
        <dbReference type="ARBA" id="ARBA00023163"/>
    </source>
</evidence>
<reference evidence="5 6" key="1">
    <citation type="journal article" date="2012" name="J. Bacteriol.">
        <title>Genome Sequence of the Filamentous Bacterium Fibrisoma limi BUZ 3T.</title>
        <authorList>
            <person name="Filippini M."/>
            <person name="Qi W."/>
            <person name="Jaenicke S."/>
            <person name="Goesmann A."/>
            <person name="Smits T.H."/>
            <person name="Bagheri H.C."/>
        </authorList>
    </citation>
    <scope>NUCLEOTIDE SEQUENCE [LARGE SCALE GENOMIC DNA]</scope>
    <source>
        <strain evidence="6">BUZ 3T</strain>
    </source>
</reference>
<dbReference type="EMBL" id="CAIT01000006">
    <property type="protein sequence ID" value="CCH52990.1"/>
    <property type="molecule type" value="Genomic_DNA"/>
</dbReference>
<evidence type="ECO:0000259" key="4">
    <source>
        <dbReference type="PROSITE" id="PS01124"/>
    </source>
</evidence>
<organism evidence="5 6">
    <name type="scientific">Fibrisoma limi BUZ 3</name>
    <dbReference type="NCBI Taxonomy" id="1185876"/>
    <lineage>
        <taxon>Bacteria</taxon>
        <taxon>Pseudomonadati</taxon>
        <taxon>Bacteroidota</taxon>
        <taxon>Cytophagia</taxon>
        <taxon>Cytophagales</taxon>
        <taxon>Spirosomataceae</taxon>
        <taxon>Fibrisoma</taxon>
    </lineage>
</organism>
<dbReference type="SMART" id="SM00342">
    <property type="entry name" value="HTH_ARAC"/>
    <property type="match status" value="1"/>
</dbReference>
<dbReference type="PROSITE" id="PS01124">
    <property type="entry name" value="HTH_ARAC_FAMILY_2"/>
    <property type="match status" value="1"/>
</dbReference>
<comment type="caution">
    <text evidence="5">The sequence shown here is derived from an EMBL/GenBank/DDBJ whole genome shotgun (WGS) entry which is preliminary data.</text>
</comment>
<keyword evidence="1" id="KW-0805">Transcription regulation</keyword>
<dbReference type="InterPro" id="IPR018060">
    <property type="entry name" value="HTH_AraC"/>
</dbReference>
<feature type="domain" description="HTH araC/xylS-type" evidence="4">
    <location>
        <begin position="196"/>
        <end position="294"/>
    </location>
</feature>
<dbReference type="InterPro" id="IPR050204">
    <property type="entry name" value="AraC_XylS_family_regulators"/>
</dbReference>
<dbReference type="InterPro" id="IPR009057">
    <property type="entry name" value="Homeodomain-like_sf"/>
</dbReference>
<dbReference type="OrthoDB" id="642439at2"/>
<dbReference type="GO" id="GO:0043565">
    <property type="term" value="F:sequence-specific DNA binding"/>
    <property type="evidence" value="ECO:0007669"/>
    <property type="project" value="InterPro"/>
</dbReference>
<dbReference type="eggNOG" id="COG2207">
    <property type="taxonomic scope" value="Bacteria"/>
</dbReference>
<accession>I2GGG5</accession>
<dbReference type="Pfam" id="PF12833">
    <property type="entry name" value="HTH_18"/>
    <property type="match status" value="1"/>
</dbReference>
<keyword evidence="6" id="KW-1185">Reference proteome</keyword>
<protein>
    <submittedName>
        <fullName evidence="5">Transcriptional regulator, AraC family</fullName>
    </submittedName>
</protein>
<dbReference type="GO" id="GO:0003700">
    <property type="term" value="F:DNA-binding transcription factor activity"/>
    <property type="evidence" value="ECO:0007669"/>
    <property type="project" value="InterPro"/>
</dbReference>
<sequence>MLICSMPDPLLYNGQPAPLSTNRVMLGRTQEAYCYPSHRTPYLFITNPTNKGEYSINNRPTQIGSRFFYFLNPDDTLEIRFREAISRETLLILFTESFVGGSLRALTASHAAQLDNPVGTIDRYPRWPAIPMPFIDSLQSVLQTLVVSALPSEEVQALLFEVVQNAAVIHDETQRQLSCLQAVRQSTKEELYRRLFHSVDYMQDNVTQPLTVEHMAREVGMNTFHFLATFKSVYQTTPHQFFRELKLQKAIQLLRSGQYTVSDVCYLVGFDSVSSFSLLVKKRFSIPPSAFVKESETQKPNFR</sequence>